<dbReference type="AlphaFoldDB" id="A8P0K9"/>
<dbReference type="GeneID" id="6014480"/>
<name>A8P0K9_COPC7</name>
<evidence type="ECO:0000256" key="10">
    <source>
        <dbReference type="ARBA" id="ARBA00032985"/>
    </source>
</evidence>
<feature type="compositionally biased region" description="Polar residues" evidence="12">
    <location>
        <begin position="31"/>
        <end position="51"/>
    </location>
</feature>
<evidence type="ECO:0000256" key="8">
    <source>
        <dbReference type="ARBA" id="ARBA00023136"/>
    </source>
</evidence>
<dbReference type="Proteomes" id="UP000001861">
    <property type="component" value="Unassembled WGS sequence"/>
</dbReference>
<comment type="similarity">
    <text evidence="3 11">Belongs to the MICOS complex subunit Mic12 family.</text>
</comment>
<keyword evidence="11" id="KW-0999">Mitochondrion inner membrane</keyword>
<dbReference type="InterPro" id="IPR031463">
    <property type="entry name" value="Mic12"/>
</dbReference>
<keyword evidence="5" id="KW-0812">Transmembrane</keyword>
<evidence type="ECO:0000256" key="4">
    <source>
        <dbReference type="ARBA" id="ARBA00018170"/>
    </source>
</evidence>
<reference evidence="13 14" key="1">
    <citation type="journal article" date="2010" name="Proc. Natl. Acad. Sci. U.S.A.">
        <title>Insights into evolution of multicellular fungi from the assembled chromosomes of the mushroom Coprinopsis cinerea (Coprinus cinereus).</title>
        <authorList>
            <person name="Stajich J.E."/>
            <person name="Wilke S.K."/>
            <person name="Ahren D."/>
            <person name="Au C.H."/>
            <person name="Birren B.W."/>
            <person name="Borodovsky M."/>
            <person name="Burns C."/>
            <person name="Canback B."/>
            <person name="Casselton L.A."/>
            <person name="Cheng C.K."/>
            <person name="Deng J."/>
            <person name="Dietrich F.S."/>
            <person name="Fargo D.C."/>
            <person name="Farman M.L."/>
            <person name="Gathman A.C."/>
            <person name="Goldberg J."/>
            <person name="Guigo R."/>
            <person name="Hoegger P.J."/>
            <person name="Hooker J.B."/>
            <person name="Huggins A."/>
            <person name="James T.Y."/>
            <person name="Kamada T."/>
            <person name="Kilaru S."/>
            <person name="Kodira C."/>
            <person name="Kues U."/>
            <person name="Kupfer D."/>
            <person name="Kwan H.S."/>
            <person name="Lomsadze A."/>
            <person name="Li W."/>
            <person name="Lilly W.W."/>
            <person name="Ma L.J."/>
            <person name="Mackey A.J."/>
            <person name="Manning G."/>
            <person name="Martin F."/>
            <person name="Muraguchi H."/>
            <person name="Natvig D.O."/>
            <person name="Palmerini H."/>
            <person name="Ramesh M.A."/>
            <person name="Rehmeyer C.J."/>
            <person name="Roe B.A."/>
            <person name="Shenoy N."/>
            <person name="Stanke M."/>
            <person name="Ter-Hovhannisyan V."/>
            <person name="Tunlid A."/>
            <person name="Velagapudi R."/>
            <person name="Vision T.J."/>
            <person name="Zeng Q."/>
            <person name="Zolan M.E."/>
            <person name="Pukkila P.J."/>
        </authorList>
    </citation>
    <scope>NUCLEOTIDE SEQUENCE [LARGE SCALE GENOMIC DNA]</scope>
    <source>
        <strain evidence="14">Okayama-7 / 130 / ATCC MYA-4618 / FGSC 9003</strain>
    </source>
</reference>
<proteinExistence type="inferred from homology"/>
<evidence type="ECO:0000313" key="14">
    <source>
        <dbReference type="Proteomes" id="UP000001861"/>
    </source>
</evidence>
<evidence type="ECO:0000256" key="12">
    <source>
        <dbReference type="SAM" id="MobiDB-lite"/>
    </source>
</evidence>
<dbReference type="OrthoDB" id="3351225at2759"/>
<dbReference type="RefSeq" id="XP_001837916.2">
    <property type="nucleotide sequence ID" value="XM_001837864.2"/>
</dbReference>
<dbReference type="STRING" id="240176.A8P0K9"/>
<dbReference type="KEGG" id="cci:CC1G_10337"/>
<comment type="caution">
    <text evidence="13">The sequence shown here is derived from an EMBL/GenBank/DDBJ whole genome shotgun (WGS) entry which is preliminary data.</text>
</comment>
<dbReference type="GO" id="GO:0044284">
    <property type="term" value="C:mitochondrial crista junction"/>
    <property type="evidence" value="ECO:0007669"/>
    <property type="project" value="InterPro"/>
</dbReference>
<dbReference type="OMA" id="QWNQEIA"/>
<keyword evidence="14" id="KW-1185">Reference proteome</keyword>
<dbReference type="Pfam" id="PF17050">
    <property type="entry name" value="AIM5"/>
    <property type="match status" value="1"/>
</dbReference>
<evidence type="ECO:0000313" key="13">
    <source>
        <dbReference type="EMBL" id="EAU83932.2"/>
    </source>
</evidence>
<comment type="subcellular location">
    <subcellularLocation>
        <location evidence="2">Membrane</location>
    </subcellularLocation>
    <subcellularLocation>
        <location evidence="11">Mitochondrion inner membrane</location>
        <topology evidence="11">Single-pass membrane protein</topology>
    </subcellularLocation>
</comment>
<dbReference type="GO" id="GO:0061617">
    <property type="term" value="C:MICOS complex"/>
    <property type="evidence" value="ECO:0007669"/>
    <property type="project" value="UniProtKB-UniRule"/>
</dbReference>
<dbReference type="EMBL" id="AACS02000006">
    <property type="protein sequence ID" value="EAU83932.2"/>
    <property type="molecule type" value="Genomic_DNA"/>
</dbReference>
<keyword evidence="7 11" id="KW-0496">Mitochondrion</keyword>
<protein>
    <recommendedName>
        <fullName evidence="4 11">MICOS complex subunit MIC12</fullName>
    </recommendedName>
    <alternativeName>
        <fullName evidence="10 11">Altered inheritance of mitochondria protein 5, mitochondrial</fullName>
    </alternativeName>
    <alternativeName>
        <fullName evidence="9 11">Found in mitochondrial proteome protein 51</fullName>
    </alternativeName>
</protein>
<dbReference type="HOGENOM" id="CLU_1704141_0_0_1"/>
<dbReference type="eggNOG" id="ENOG502SVMR">
    <property type="taxonomic scope" value="Eukaryota"/>
</dbReference>
<keyword evidence="8" id="KW-0472">Membrane</keyword>
<evidence type="ECO:0000256" key="9">
    <source>
        <dbReference type="ARBA" id="ARBA00032159"/>
    </source>
</evidence>
<comment type="subunit">
    <text evidence="11">Component of the mitochondrial contact site and cristae organizing system (MICOS) complex.</text>
</comment>
<evidence type="ECO:0000256" key="11">
    <source>
        <dbReference type="RuleBase" id="RU363010"/>
    </source>
</evidence>
<evidence type="ECO:0000256" key="3">
    <source>
        <dbReference type="ARBA" id="ARBA00009188"/>
    </source>
</evidence>
<comment type="function">
    <text evidence="1 11">Component of the MICOS complex, a large protein complex of the mitochondrial inner membrane that plays crucial roles in the maintenance of crista junctions, inner membrane architecture, and formation of contact sites to the outer membrane.</text>
</comment>
<evidence type="ECO:0000256" key="5">
    <source>
        <dbReference type="ARBA" id="ARBA00022692"/>
    </source>
</evidence>
<evidence type="ECO:0000256" key="7">
    <source>
        <dbReference type="ARBA" id="ARBA00023128"/>
    </source>
</evidence>
<keyword evidence="6" id="KW-1133">Transmembrane helix</keyword>
<dbReference type="VEuPathDB" id="FungiDB:CC1G_10337"/>
<accession>A8P0K9</accession>
<dbReference type="GO" id="GO:0042407">
    <property type="term" value="P:cristae formation"/>
    <property type="evidence" value="ECO:0007669"/>
    <property type="project" value="InterPro"/>
</dbReference>
<gene>
    <name evidence="13" type="ORF">CC1G_10337</name>
</gene>
<organism evidence="13 14">
    <name type="scientific">Coprinopsis cinerea (strain Okayama-7 / 130 / ATCC MYA-4618 / FGSC 9003)</name>
    <name type="common">Inky cap fungus</name>
    <name type="synonym">Hormographiella aspergillata</name>
    <dbReference type="NCBI Taxonomy" id="240176"/>
    <lineage>
        <taxon>Eukaryota</taxon>
        <taxon>Fungi</taxon>
        <taxon>Dikarya</taxon>
        <taxon>Basidiomycota</taxon>
        <taxon>Agaricomycotina</taxon>
        <taxon>Agaricomycetes</taxon>
        <taxon>Agaricomycetidae</taxon>
        <taxon>Agaricales</taxon>
        <taxon>Agaricineae</taxon>
        <taxon>Psathyrellaceae</taxon>
        <taxon>Coprinopsis</taxon>
    </lineage>
</organism>
<sequence>MSYFLGPISGALVAGGVYYGFSSLITKSTSESTSRYQQSKRPQTKPKSSLPPTRPYAPSYLITAHPNDYTTSLRYLSNRLLDTPAYIPAPPPAAARVHHNEFTETLKSRWNQEIAYIAAGFRGWGRDLTRWGNGLLEKLPTPSPAPKERKDEGS</sequence>
<evidence type="ECO:0000256" key="2">
    <source>
        <dbReference type="ARBA" id="ARBA00004370"/>
    </source>
</evidence>
<evidence type="ECO:0000256" key="6">
    <source>
        <dbReference type="ARBA" id="ARBA00022989"/>
    </source>
</evidence>
<feature type="region of interest" description="Disordered" evidence="12">
    <location>
        <begin position="135"/>
        <end position="154"/>
    </location>
</feature>
<dbReference type="InParanoid" id="A8P0K9"/>
<feature type="region of interest" description="Disordered" evidence="12">
    <location>
        <begin position="31"/>
        <end position="57"/>
    </location>
</feature>
<evidence type="ECO:0000256" key="1">
    <source>
        <dbReference type="ARBA" id="ARBA00002689"/>
    </source>
</evidence>